<evidence type="ECO:0000313" key="1">
    <source>
        <dbReference type="EMBL" id="OLU44432.1"/>
    </source>
</evidence>
<dbReference type="Proteomes" id="UP000186705">
    <property type="component" value="Unassembled WGS sequence"/>
</dbReference>
<comment type="caution">
    <text evidence="1">The sequence shown here is derived from an EMBL/GenBank/DDBJ whole genome shotgun (WGS) entry which is preliminary data.</text>
</comment>
<evidence type="ECO:0000313" key="2">
    <source>
        <dbReference type="Proteomes" id="UP000186705"/>
    </source>
</evidence>
<sequence length="83" mass="9835">FWKRNLGKYKIFIMSSGIRFHRVATSCGYSTLTFIRLLPAVLFPAYKIPQSSFVFDALRLYRFHPSGDDFQVWFFYNISNPNK</sequence>
<reference evidence="1 2" key="1">
    <citation type="submission" date="2016-11" db="EMBL/GenBank/DDBJ databases">
        <title>Description of two novel members of the family Erysipelotrichaceae: Ileibacterium lipovorans gen. nov., sp. nov. and Dubosiella newyorkensis, gen. nov., sp. nov.</title>
        <authorList>
            <person name="Cox L.M."/>
            <person name="Sohn J."/>
            <person name="Tyrrell K.L."/>
            <person name="Citron D.M."/>
            <person name="Lawson P.A."/>
            <person name="Patel N.B."/>
            <person name="Iizumi T."/>
            <person name="Perez-Perez G.I."/>
            <person name="Goldstein E.J."/>
            <person name="Blaser M.J."/>
        </authorList>
    </citation>
    <scope>NUCLEOTIDE SEQUENCE [LARGE SCALE GENOMIC DNA]</scope>
    <source>
        <strain evidence="1 2">NYU-BL-A4</strain>
    </source>
</reference>
<organism evidence="1 2">
    <name type="scientific">Dubosiella newyorkensis</name>
    <dbReference type="NCBI Taxonomy" id="1862672"/>
    <lineage>
        <taxon>Bacteria</taxon>
        <taxon>Bacillati</taxon>
        <taxon>Bacillota</taxon>
        <taxon>Erysipelotrichia</taxon>
        <taxon>Erysipelotrichales</taxon>
        <taxon>Erysipelotrichaceae</taxon>
        <taxon>Dubosiella</taxon>
    </lineage>
</organism>
<protein>
    <submittedName>
        <fullName evidence="1">Uncharacterized protein</fullName>
    </submittedName>
</protein>
<proteinExistence type="predicted"/>
<dbReference type="GeneID" id="78276735"/>
<dbReference type="EMBL" id="MPKA01000110">
    <property type="protein sequence ID" value="OLU44432.1"/>
    <property type="molecule type" value="Genomic_DNA"/>
</dbReference>
<keyword evidence="2" id="KW-1185">Reference proteome</keyword>
<gene>
    <name evidence="1" type="ORF">BO225_10545</name>
</gene>
<dbReference type="AlphaFoldDB" id="A0A1U7NK70"/>
<feature type="non-terminal residue" evidence="1">
    <location>
        <position position="1"/>
    </location>
</feature>
<dbReference type="RefSeq" id="WP_233120329.1">
    <property type="nucleotide sequence ID" value="NZ_MPKA01000110.1"/>
</dbReference>
<accession>A0A1U7NK70</accession>
<name>A0A1U7NK70_9FIRM</name>